<protein>
    <submittedName>
        <fullName evidence="2">Uncharacterized protein</fullName>
    </submittedName>
</protein>
<feature type="compositionally biased region" description="Basic and acidic residues" evidence="1">
    <location>
        <begin position="90"/>
        <end position="106"/>
    </location>
</feature>
<keyword evidence="3" id="KW-1185">Reference proteome</keyword>
<organism evidence="2 3">
    <name type="scientific">Dibothriocephalus latus</name>
    <name type="common">Fish tapeworm</name>
    <name type="synonym">Diphyllobothrium latum</name>
    <dbReference type="NCBI Taxonomy" id="60516"/>
    <lineage>
        <taxon>Eukaryota</taxon>
        <taxon>Metazoa</taxon>
        <taxon>Spiralia</taxon>
        <taxon>Lophotrochozoa</taxon>
        <taxon>Platyhelminthes</taxon>
        <taxon>Cestoda</taxon>
        <taxon>Eucestoda</taxon>
        <taxon>Diphyllobothriidea</taxon>
        <taxon>Diphyllobothriidae</taxon>
        <taxon>Dibothriocephalus</taxon>
    </lineage>
</organism>
<feature type="region of interest" description="Disordered" evidence="1">
    <location>
        <begin position="90"/>
        <end position="119"/>
    </location>
</feature>
<dbReference type="Proteomes" id="UP000281553">
    <property type="component" value="Unassembled WGS sequence"/>
</dbReference>
<evidence type="ECO:0000256" key="1">
    <source>
        <dbReference type="SAM" id="MobiDB-lite"/>
    </source>
</evidence>
<evidence type="ECO:0000313" key="2">
    <source>
        <dbReference type="EMBL" id="VDN13995.1"/>
    </source>
</evidence>
<feature type="region of interest" description="Disordered" evidence="1">
    <location>
        <begin position="1"/>
        <end position="63"/>
    </location>
</feature>
<name>A0A3P7L9S3_DIBLA</name>
<dbReference type="EMBL" id="UYRU01057961">
    <property type="protein sequence ID" value="VDN13995.1"/>
    <property type="molecule type" value="Genomic_DNA"/>
</dbReference>
<gene>
    <name evidence="2" type="ORF">DILT_LOCUS9826</name>
</gene>
<proteinExistence type="predicted"/>
<feature type="compositionally biased region" description="Polar residues" evidence="1">
    <location>
        <begin position="1"/>
        <end position="17"/>
    </location>
</feature>
<feature type="compositionally biased region" description="Polar residues" evidence="1">
    <location>
        <begin position="32"/>
        <end position="63"/>
    </location>
</feature>
<evidence type="ECO:0000313" key="3">
    <source>
        <dbReference type="Proteomes" id="UP000281553"/>
    </source>
</evidence>
<dbReference type="AlphaFoldDB" id="A0A3P7L9S3"/>
<reference evidence="2 3" key="1">
    <citation type="submission" date="2018-11" db="EMBL/GenBank/DDBJ databases">
        <authorList>
            <consortium name="Pathogen Informatics"/>
        </authorList>
    </citation>
    <scope>NUCLEOTIDE SEQUENCE [LARGE SCALE GENOMIC DNA]</scope>
</reference>
<sequence length="199" mass="21788">MESATSDDTKWNSSRSATVFGREQVVLHRSKSSFLGTPAPETTQGLPIPPITQSHAAVSRGNSATCVSQQVSERRSGTSSEECLAEFDDKLPWKEDAEPQEAEVKEAASPGAATQATTRSAHFELPEVVAVANKEPPKFSEVAGDEDKELASLLHFSKSFLRWERADVKELFSFYVNEAIHGQCPQSSVFNSLPFSLWV</sequence>
<accession>A0A3P7L9S3</accession>